<evidence type="ECO:0000313" key="9">
    <source>
        <dbReference type="Proteomes" id="UP001231189"/>
    </source>
</evidence>
<dbReference type="PANTHER" id="PTHR46264:SF7">
    <property type="entry name" value="TYROSINE--TRNA LIGASE"/>
    <property type="match status" value="1"/>
</dbReference>
<feature type="compositionally biased region" description="Polar residues" evidence="7">
    <location>
        <begin position="33"/>
        <end position="42"/>
    </location>
</feature>
<dbReference type="GO" id="GO:0005524">
    <property type="term" value="F:ATP binding"/>
    <property type="evidence" value="ECO:0007669"/>
    <property type="project" value="UniProtKB-KW"/>
</dbReference>
<proteinExistence type="inferred from homology"/>
<keyword evidence="1 6" id="KW-0436">Ligase</keyword>
<dbReference type="InterPro" id="IPR002305">
    <property type="entry name" value="aa-tRNA-synth_Ic"/>
</dbReference>
<reference evidence="8" key="1">
    <citation type="submission" date="2023-07" db="EMBL/GenBank/DDBJ databases">
        <title>A chromosome-level genome assembly of Lolium multiflorum.</title>
        <authorList>
            <person name="Chen Y."/>
            <person name="Copetti D."/>
            <person name="Kolliker R."/>
            <person name="Studer B."/>
        </authorList>
    </citation>
    <scope>NUCLEOTIDE SEQUENCE</scope>
    <source>
        <strain evidence="8">02402/16</strain>
        <tissue evidence="8">Leaf</tissue>
    </source>
</reference>
<keyword evidence="3 6" id="KW-0067">ATP-binding</keyword>
<dbReference type="AlphaFoldDB" id="A0AAD8SR44"/>
<dbReference type="InterPro" id="IPR023617">
    <property type="entry name" value="Tyr-tRNA-ligase_arc/euk-type"/>
</dbReference>
<protein>
    <recommendedName>
        <fullName evidence="10">Tyrosine--tRNA ligase</fullName>
    </recommendedName>
</protein>
<dbReference type="GO" id="GO:0004831">
    <property type="term" value="F:tyrosine-tRNA ligase activity"/>
    <property type="evidence" value="ECO:0007669"/>
    <property type="project" value="InterPro"/>
</dbReference>
<dbReference type="EMBL" id="JAUUTY010000003">
    <property type="protein sequence ID" value="KAK1662404.1"/>
    <property type="molecule type" value="Genomic_DNA"/>
</dbReference>
<gene>
    <name evidence="8" type="ORF">QYE76_050563</name>
</gene>
<dbReference type="SUPFAM" id="SSF52374">
    <property type="entry name" value="Nucleotidylyl transferase"/>
    <property type="match status" value="1"/>
</dbReference>
<dbReference type="Gene3D" id="3.40.50.620">
    <property type="entry name" value="HUPs"/>
    <property type="match status" value="2"/>
</dbReference>
<evidence type="ECO:0000256" key="2">
    <source>
        <dbReference type="ARBA" id="ARBA00022741"/>
    </source>
</evidence>
<evidence type="ECO:0000256" key="5">
    <source>
        <dbReference type="ARBA" id="ARBA00023146"/>
    </source>
</evidence>
<comment type="similarity">
    <text evidence="6">Belongs to the class-I aminoacyl-tRNA synthetase family.</text>
</comment>
<organism evidence="8 9">
    <name type="scientific">Lolium multiflorum</name>
    <name type="common">Italian ryegrass</name>
    <name type="synonym">Lolium perenne subsp. multiflorum</name>
    <dbReference type="NCBI Taxonomy" id="4521"/>
    <lineage>
        <taxon>Eukaryota</taxon>
        <taxon>Viridiplantae</taxon>
        <taxon>Streptophyta</taxon>
        <taxon>Embryophyta</taxon>
        <taxon>Tracheophyta</taxon>
        <taxon>Spermatophyta</taxon>
        <taxon>Magnoliopsida</taxon>
        <taxon>Liliopsida</taxon>
        <taxon>Poales</taxon>
        <taxon>Poaceae</taxon>
        <taxon>BOP clade</taxon>
        <taxon>Pooideae</taxon>
        <taxon>Poodae</taxon>
        <taxon>Poeae</taxon>
        <taxon>Poeae Chloroplast Group 2 (Poeae type)</taxon>
        <taxon>Loliodinae</taxon>
        <taxon>Loliinae</taxon>
        <taxon>Lolium</taxon>
    </lineage>
</organism>
<evidence type="ECO:0000256" key="6">
    <source>
        <dbReference type="RuleBase" id="RU363036"/>
    </source>
</evidence>
<sequence>MPRHLHHLLAQPETAADSFPLHNSTGAPPTATCTLESDGTVKNSDDTPLDSTSGRSFEERLAILRSVGECANQYELGPLLKKKAAPVCYVWCDVSPWMHITQGILMALNVNKMIKAGCKVKILMADWFAWLDWKIGHIVQATGGDPSRMQSVGLYNAETWRAAGMDLDGVELVWLSDLMCRNAGEYWPLAMDIARRSDVGAIKRWLHLHASIHTRGHGDMNPYRLRDCNAAEIFNPCLQSACILFHKADIWLLGHEQTGADMLARRYCDRMEMKNRPIALFNGMPRNLLETPELCAVDDPNWAIFMEDDEEDVISKISDGFCPPESVQGNPCLDYVKYLVLPWFGKFEVVRKGDNGASKTFVDMEEFNADYERGALDPSDVKHALAKAINMMLQPIRDHFGSSAEAKRLVEANEDFHLWHC</sequence>
<accession>A0AAD8SR44</accession>
<evidence type="ECO:0008006" key="10">
    <source>
        <dbReference type="Google" id="ProtNLM"/>
    </source>
</evidence>
<dbReference type="InterPro" id="IPR050489">
    <property type="entry name" value="Tyr-tRNA_synthase"/>
</dbReference>
<keyword evidence="5 6" id="KW-0030">Aminoacyl-tRNA synthetase</keyword>
<keyword evidence="2 6" id="KW-0547">Nucleotide-binding</keyword>
<comment type="caution">
    <text evidence="8">The sequence shown here is derived from an EMBL/GenBank/DDBJ whole genome shotgun (WGS) entry which is preliminary data.</text>
</comment>
<dbReference type="Proteomes" id="UP001231189">
    <property type="component" value="Unassembled WGS sequence"/>
</dbReference>
<dbReference type="GO" id="GO:0005737">
    <property type="term" value="C:cytoplasm"/>
    <property type="evidence" value="ECO:0007669"/>
    <property type="project" value="TreeGrafter"/>
</dbReference>
<dbReference type="InterPro" id="IPR014729">
    <property type="entry name" value="Rossmann-like_a/b/a_fold"/>
</dbReference>
<name>A0AAD8SR44_LOLMU</name>
<evidence type="ECO:0000313" key="8">
    <source>
        <dbReference type="EMBL" id="KAK1662404.1"/>
    </source>
</evidence>
<dbReference type="PIRSF" id="PIRSF006588">
    <property type="entry name" value="TyrRS_arch_euk"/>
    <property type="match status" value="1"/>
</dbReference>
<evidence type="ECO:0000256" key="1">
    <source>
        <dbReference type="ARBA" id="ARBA00022598"/>
    </source>
</evidence>
<keyword evidence="4 6" id="KW-0648">Protein biosynthesis</keyword>
<dbReference type="PANTHER" id="PTHR46264">
    <property type="entry name" value="TYROSINE-TRNA LIGASE"/>
    <property type="match status" value="1"/>
</dbReference>
<dbReference type="Pfam" id="PF00579">
    <property type="entry name" value="tRNA-synt_1b"/>
    <property type="match status" value="1"/>
</dbReference>
<evidence type="ECO:0000256" key="3">
    <source>
        <dbReference type="ARBA" id="ARBA00022840"/>
    </source>
</evidence>
<evidence type="ECO:0000256" key="7">
    <source>
        <dbReference type="SAM" id="MobiDB-lite"/>
    </source>
</evidence>
<evidence type="ECO:0000256" key="4">
    <source>
        <dbReference type="ARBA" id="ARBA00022917"/>
    </source>
</evidence>
<dbReference type="GO" id="GO:0006437">
    <property type="term" value="P:tyrosyl-tRNA aminoacylation"/>
    <property type="evidence" value="ECO:0007669"/>
    <property type="project" value="TreeGrafter"/>
</dbReference>
<keyword evidence="9" id="KW-1185">Reference proteome</keyword>
<feature type="region of interest" description="Disordered" evidence="7">
    <location>
        <begin position="33"/>
        <end position="52"/>
    </location>
</feature>